<dbReference type="InterPro" id="IPR004978">
    <property type="entry name" value="Stanniocalcin"/>
</dbReference>
<gene>
    <name evidence="5" type="ORF">MAR_028572</name>
</gene>
<evidence type="ECO:0000256" key="2">
    <source>
        <dbReference type="ARBA" id="ARBA00011748"/>
    </source>
</evidence>
<evidence type="ECO:0000256" key="1">
    <source>
        <dbReference type="ARBA" id="ARBA00008693"/>
    </source>
</evidence>
<dbReference type="PANTHER" id="PTHR11245">
    <property type="entry name" value="STANNIOCALCIN"/>
    <property type="match status" value="1"/>
</dbReference>
<keyword evidence="6" id="KW-1185">Reference proteome</keyword>
<dbReference type="PANTHER" id="PTHR11245:SF6">
    <property type="entry name" value="DUF19 DOMAIN-CONTAINING PROTEIN"/>
    <property type="match status" value="1"/>
</dbReference>
<reference evidence="5" key="1">
    <citation type="submission" date="2022-11" db="EMBL/GenBank/DDBJ databases">
        <title>Centuries of genome instability and evolution in soft-shell clam transmissible cancer (bioRxiv).</title>
        <authorList>
            <person name="Hart S.F.M."/>
            <person name="Yonemitsu M.A."/>
            <person name="Giersch R.M."/>
            <person name="Beal B.F."/>
            <person name="Arriagada G."/>
            <person name="Davis B.W."/>
            <person name="Ostrander E.A."/>
            <person name="Goff S.P."/>
            <person name="Metzger M.J."/>
        </authorList>
    </citation>
    <scope>NUCLEOTIDE SEQUENCE</scope>
    <source>
        <strain evidence="5">MELC-2E11</strain>
        <tissue evidence="5">Siphon/mantle</tissue>
    </source>
</reference>
<dbReference type="EMBL" id="CP111013">
    <property type="protein sequence ID" value="WAQ95882.1"/>
    <property type="molecule type" value="Genomic_DNA"/>
</dbReference>
<sequence>YLCDGTCSYDGCDLCQYRHHCDSTCNGLCQTSDPCDPNPCFNNQTCEQNPQGSAHCVPGIDPKCMEKAQRETCDFYQCFDEKTQCGAGGYALKFGTKYCNRFSDFYSNFTSGGQAMIDCVRHCLTRFLLNYYEMPNSDCSAIESAAFDSHVNCYVGCNFCDEWNDNKKALYNVYDMEHRAILLALFASILSSCYCQFDQARIDLPKGGRYVCPYCIYCGYQYICDGTCSYDGCDLCQYRHHCDSTCNGLCKTPADPCDPNPCPNNQTCKQKPQGSAHCVPGVDPKCVEKAQGGTCDFYQCFDEKTQCGADGYALKFGAKYCNRFSAYYSNFTSGGQKMIDCVRHCLTRFLLKYYEMPNGDCSAIESAAFDSHVNCYVGCNFCNVWNDNKKALYNVYELRDIALSPTIWSQMVEVGATCLLPSVG</sequence>
<organism evidence="5 6">
    <name type="scientific">Mya arenaria</name>
    <name type="common">Soft-shell clam</name>
    <dbReference type="NCBI Taxonomy" id="6604"/>
    <lineage>
        <taxon>Eukaryota</taxon>
        <taxon>Metazoa</taxon>
        <taxon>Spiralia</taxon>
        <taxon>Lophotrochozoa</taxon>
        <taxon>Mollusca</taxon>
        <taxon>Bivalvia</taxon>
        <taxon>Autobranchia</taxon>
        <taxon>Heteroconchia</taxon>
        <taxon>Euheterodonta</taxon>
        <taxon>Imparidentia</taxon>
        <taxon>Neoheterodontei</taxon>
        <taxon>Myida</taxon>
        <taxon>Myoidea</taxon>
        <taxon>Myidae</taxon>
        <taxon>Mya</taxon>
    </lineage>
</organism>
<dbReference type="Pfam" id="PF03298">
    <property type="entry name" value="Stanniocalcin"/>
    <property type="match status" value="1"/>
</dbReference>
<keyword evidence="4" id="KW-1015">Disulfide bond</keyword>
<comment type="subunit">
    <text evidence="2">Homodimer; disulfide-linked.</text>
</comment>
<evidence type="ECO:0000313" key="6">
    <source>
        <dbReference type="Proteomes" id="UP001164746"/>
    </source>
</evidence>
<comment type="similarity">
    <text evidence="1">Belongs to the stanniocalcin family.</text>
</comment>
<accession>A0ABY7DGQ1</accession>
<evidence type="ECO:0000256" key="3">
    <source>
        <dbReference type="ARBA" id="ARBA00022702"/>
    </source>
</evidence>
<keyword evidence="3" id="KW-0372">Hormone</keyword>
<protein>
    <submittedName>
        <fullName evidence="5">Uncharacterized protein</fullName>
    </submittedName>
</protein>
<evidence type="ECO:0000313" key="5">
    <source>
        <dbReference type="EMBL" id="WAQ95882.1"/>
    </source>
</evidence>
<name>A0ABY7DGQ1_MYAAR</name>
<proteinExistence type="inferred from homology"/>
<dbReference type="Proteomes" id="UP001164746">
    <property type="component" value="Chromosome 2"/>
</dbReference>
<evidence type="ECO:0000256" key="4">
    <source>
        <dbReference type="ARBA" id="ARBA00023157"/>
    </source>
</evidence>
<feature type="non-terminal residue" evidence="5">
    <location>
        <position position="424"/>
    </location>
</feature>